<dbReference type="InterPro" id="IPR031359">
    <property type="entry name" value="NACHT_N"/>
</dbReference>
<dbReference type="InterPro" id="IPR015943">
    <property type="entry name" value="WD40/YVTN_repeat-like_dom_sf"/>
</dbReference>
<evidence type="ECO:0000256" key="4">
    <source>
        <dbReference type="SAM" id="Coils"/>
    </source>
</evidence>
<dbReference type="EMBL" id="JACBAE010001383">
    <property type="protein sequence ID" value="KAF7158891.1"/>
    <property type="molecule type" value="Genomic_DNA"/>
</dbReference>
<dbReference type="InterPro" id="IPR056884">
    <property type="entry name" value="NPHP3-like_N"/>
</dbReference>
<feature type="repeat" description="WD" evidence="3">
    <location>
        <begin position="1298"/>
        <end position="1339"/>
    </location>
</feature>
<dbReference type="SUPFAM" id="SSF52540">
    <property type="entry name" value="P-loop containing nucleoside triphosphate hydrolases"/>
    <property type="match status" value="1"/>
</dbReference>
<keyword evidence="1 3" id="KW-0853">WD repeat</keyword>
<feature type="coiled-coil region" evidence="4">
    <location>
        <begin position="304"/>
        <end position="339"/>
    </location>
</feature>
<dbReference type="Pfam" id="PF00400">
    <property type="entry name" value="WD40"/>
    <property type="match status" value="11"/>
</dbReference>
<feature type="repeat" description="WD" evidence="3">
    <location>
        <begin position="1214"/>
        <end position="1255"/>
    </location>
</feature>
<name>A0A8H6PQL0_9EURO</name>
<sequence length="1523" mass="168435">MSSRLSFFPRWRHKGSKKRGDVSAEAPPANAKSTTHKTIDDLLQNAGPGAVTTAPASGSKEITHDIAEGLWNAAYNDLKVEEKELVDAYERILSRELDDPSPSDAESNKIEQSDPKKRQLQMEELIRVGTKRLERGDKVKLATGKAMQGILALNSVIGAALQPIPQAALAWVGVSFALQILVNPTTETTANRGGISYVAARMDWYCELSQLLLRENTVDGGLSAGLRSKLEGRLIDLYKLLLSYLMKSVCSLYRNRVVNYIQDMIKLNDWDGNLKAIQTAEKTVQQDSADYNTQQIKSHLEQLVSFAQNQETELLSNLEQALQNQTKQQKEMKDKEEDNRLLKDLCLTDPRDDIARIEQTKGGLLEGSCAWILERQDFIDWRDGDGSGLYWIKGGPGKGKTMLLIGIIQDMLRTAQHTGLVSFFLCQNTDPKLNSVTAILRGLLYQLALQEQALIRYIRSDYDSRGRLLFEDNNAFFALSRILSRMLNHPNLPRVYFIIDALDECQTDLQPLLKLITEHASSSRLRCLVSSRTRDDIRSLLGISGCCTELDLDENALKNVETVVRAYIDCEITELTQRKKYSPKLQKEVKDYLQLHADGTFLWVALVCQQLRKTLLWKTLSVLKSFPSGLEPLYQRMMAEMDQLKTESSETFDYCRRILGSITLALQPLHLTELGLVAGLEPELAEDQASLEEIVGLCGNFLVVRNEMIYFVHQSAKDYLTTHGYKVIFPNGDAVIHSGIVSRALEDMSNTLCRDIWDLHDPGCAAEEIETPVPDPLRYVRYACTYWIDHLCELDAYTQQSLGLRNNGAVSAFFQKHLLHWLEALSLLRSITSAVDMLAKLEQSLAKIPRDTAQLLSIVTDAKYFVDYYQYVIGSAPLQVYFSALVLSPSSSQVRALFEDQAPSWIRKAPLMDSDWKLHVHILNGVVEPTSTAFSPDGQFVASGSVDSTIQIWNANTKAVQRVLNGHKESVYSVAFSRDGTLLASGSSNKTIFVWSHQTGQVIKTLEGHGGLVSSVAFSHDDKMLISGSYDNSVRIWDVQIGKLHQILEGHTRPVTCVAVSGHSQVASCGYDGTIRTWDANTGALRHILTPDLGVIRSISFSPDGKFVAAGAGEALQIWDAHHGQLQETLQQGTTQATSVVFSPSGQRLAVGFMDGIVQIWNVGTGSWSLLQTMEAGECVQTVAFSGDGRRLALASKATVRIWDTEIKVSQGTLAGHTSPVWPITASPCAKWLATGSRDCAVGLWDRATGLLVRTLKGHTSSIGCVEFSPDGKLIASGSGDSTIRIWDTQTGDTMHVFTGHSGPIEVAVFSPDGRRVASGSNDNTIRIWNLHNGILERTIETYSPLAVAWSQSGLLLASGTFMRDVSIWNAETGELQDKLYSNGISSSVAFSHDGRYLACGLYDGKIMVYNVETAVLQANIDVESTPSSLSFSEDGSTLLTSFGRISIALNQTPAQAPIAIAKQVGYGLDSDISWITWNGRRLLRLPLEYRRRAHLVRDQMIALAHGLGRVIIFEFEDGISPL</sequence>
<dbReference type="InterPro" id="IPR001680">
    <property type="entry name" value="WD40_rpt"/>
</dbReference>
<accession>A0A8H6PQL0</accession>
<feature type="domain" description="NACHT" evidence="6">
    <location>
        <begin position="388"/>
        <end position="533"/>
    </location>
</feature>
<evidence type="ECO:0000313" key="8">
    <source>
        <dbReference type="Proteomes" id="UP000654922"/>
    </source>
</evidence>
<dbReference type="SUPFAM" id="SSF50978">
    <property type="entry name" value="WD40 repeat-like"/>
    <property type="match status" value="2"/>
</dbReference>
<dbReference type="PANTHER" id="PTHR19879">
    <property type="entry name" value="TRANSCRIPTION INITIATION FACTOR TFIID"/>
    <property type="match status" value="1"/>
</dbReference>
<evidence type="ECO:0000256" key="2">
    <source>
        <dbReference type="ARBA" id="ARBA00022737"/>
    </source>
</evidence>
<dbReference type="Proteomes" id="UP000654922">
    <property type="component" value="Unassembled WGS sequence"/>
</dbReference>
<dbReference type="PRINTS" id="PR00320">
    <property type="entry name" value="GPROTEINBRPT"/>
</dbReference>
<keyword evidence="2" id="KW-0677">Repeat</keyword>
<dbReference type="CDD" id="cd00200">
    <property type="entry name" value="WD40"/>
    <property type="match status" value="2"/>
</dbReference>
<feature type="repeat" description="WD" evidence="3">
    <location>
        <begin position="1006"/>
        <end position="1047"/>
    </location>
</feature>
<feature type="repeat" description="WD" evidence="3">
    <location>
        <begin position="930"/>
        <end position="963"/>
    </location>
</feature>
<evidence type="ECO:0000256" key="5">
    <source>
        <dbReference type="SAM" id="MobiDB-lite"/>
    </source>
</evidence>
<dbReference type="Pfam" id="PF24883">
    <property type="entry name" value="NPHP3_N"/>
    <property type="match status" value="1"/>
</dbReference>
<dbReference type="PROSITE" id="PS50294">
    <property type="entry name" value="WD_REPEATS_REGION"/>
    <property type="match status" value="8"/>
</dbReference>
<dbReference type="InterPro" id="IPR027417">
    <property type="entry name" value="P-loop_NTPase"/>
</dbReference>
<dbReference type="SMART" id="SM00320">
    <property type="entry name" value="WD40"/>
    <property type="match status" value="12"/>
</dbReference>
<feature type="repeat" description="WD" evidence="3">
    <location>
        <begin position="1256"/>
        <end position="1297"/>
    </location>
</feature>
<dbReference type="PROSITE" id="PS50082">
    <property type="entry name" value="WD_REPEATS_2"/>
    <property type="match status" value="8"/>
</dbReference>
<feature type="region of interest" description="Disordered" evidence="5">
    <location>
        <begin position="96"/>
        <end position="118"/>
    </location>
</feature>
<feature type="repeat" description="WD" evidence="3">
    <location>
        <begin position="1130"/>
        <end position="1163"/>
    </location>
</feature>
<dbReference type="Gene3D" id="3.40.50.300">
    <property type="entry name" value="P-loop containing nucleotide triphosphate hydrolases"/>
    <property type="match status" value="1"/>
</dbReference>
<protein>
    <recommendedName>
        <fullName evidence="6">NACHT domain-containing protein</fullName>
    </recommendedName>
</protein>
<dbReference type="InterPro" id="IPR036322">
    <property type="entry name" value="WD40_repeat_dom_sf"/>
</dbReference>
<dbReference type="InterPro" id="IPR020472">
    <property type="entry name" value="WD40_PAC1"/>
</dbReference>
<dbReference type="OrthoDB" id="674604at2759"/>
<feature type="region of interest" description="Disordered" evidence="5">
    <location>
        <begin position="1"/>
        <end position="36"/>
    </location>
</feature>
<proteinExistence type="predicted"/>
<evidence type="ECO:0000259" key="6">
    <source>
        <dbReference type="PROSITE" id="PS50837"/>
    </source>
</evidence>
<dbReference type="InterPro" id="IPR019775">
    <property type="entry name" value="WD40_repeat_CS"/>
</dbReference>
<organism evidence="7 8">
    <name type="scientific">Aspergillus felis</name>
    <dbReference type="NCBI Taxonomy" id="1287682"/>
    <lineage>
        <taxon>Eukaryota</taxon>
        <taxon>Fungi</taxon>
        <taxon>Dikarya</taxon>
        <taxon>Ascomycota</taxon>
        <taxon>Pezizomycotina</taxon>
        <taxon>Eurotiomycetes</taxon>
        <taxon>Eurotiomycetidae</taxon>
        <taxon>Eurotiales</taxon>
        <taxon>Aspergillaceae</taxon>
        <taxon>Aspergillus</taxon>
        <taxon>Aspergillus subgen. Fumigati</taxon>
    </lineage>
</organism>
<gene>
    <name evidence="7" type="ORF">CNMCM5623_004070</name>
</gene>
<evidence type="ECO:0000256" key="1">
    <source>
        <dbReference type="ARBA" id="ARBA00022574"/>
    </source>
</evidence>
<dbReference type="PANTHER" id="PTHR19879:SF9">
    <property type="entry name" value="TRANSCRIPTION INITIATION FACTOR TFIID SUBUNIT 5"/>
    <property type="match status" value="1"/>
</dbReference>
<evidence type="ECO:0000313" key="7">
    <source>
        <dbReference type="EMBL" id="KAF7158891.1"/>
    </source>
</evidence>
<feature type="compositionally biased region" description="Basic and acidic residues" evidence="5">
    <location>
        <begin position="106"/>
        <end position="118"/>
    </location>
</feature>
<reference evidence="7" key="1">
    <citation type="submission" date="2020-06" db="EMBL/GenBank/DDBJ databases">
        <title>Draft genome sequences of strains closely related to Aspergillus parafelis and Aspergillus hiratsukae.</title>
        <authorList>
            <person name="Dos Santos R.A.C."/>
            <person name="Rivero-Menendez O."/>
            <person name="Steenwyk J.L."/>
            <person name="Mead M.E."/>
            <person name="Goldman G.H."/>
            <person name="Alastruey-Izquierdo A."/>
            <person name="Rokas A."/>
        </authorList>
    </citation>
    <scope>NUCLEOTIDE SEQUENCE</scope>
    <source>
        <strain evidence="7">CNM-CM5623</strain>
    </source>
</reference>
<dbReference type="InterPro" id="IPR007111">
    <property type="entry name" value="NACHT_NTPase"/>
</dbReference>
<dbReference type="PROSITE" id="PS50837">
    <property type="entry name" value="NACHT"/>
    <property type="match status" value="1"/>
</dbReference>
<keyword evidence="4" id="KW-0175">Coiled coil</keyword>
<feature type="repeat" description="WD" evidence="3">
    <location>
        <begin position="964"/>
        <end position="1005"/>
    </location>
</feature>
<dbReference type="PROSITE" id="PS00678">
    <property type="entry name" value="WD_REPEATS_1"/>
    <property type="match status" value="5"/>
</dbReference>
<evidence type="ECO:0000256" key="3">
    <source>
        <dbReference type="PROSITE-ProRule" id="PRU00221"/>
    </source>
</evidence>
<dbReference type="Pfam" id="PF17100">
    <property type="entry name" value="NACHT_N"/>
    <property type="match status" value="1"/>
</dbReference>
<dbReference type="Gene3D" id="2.130.10.10">
    <property type="entry name" value="YVTN repeat-like/Quinoprotein amine dehydrogenase"/>
    <property type="match status" value="4"/>
</dbReference>
<feature type="repeat" description="WD" evidence="3">
    <location>
        <begin position="1048"/>
        <end position="1088"/>
    </location>
</feature>
<comment type="caution">
    <text evidence="7">The sequence shown here is derived from an EMBL/GenBank/DDBJ whole genome shotgun (WGS) entry which is preliminary data.</text>
</comment>